<dbReference type="PANTHER" id="PTHR35335">
    <property type="entry name" value="UPF0716 PROTEIN FXSA"/>
    <property type="match status" value="1"/>
</dbReference>
<keyword evidence="2" id="KW-0812">Transmembrane</keyword>
<protein>
    <submittedName>
        <fullName evidence="3">Cytoplasmic membrane protein FsxA</fullName>
    </submittedName>
</protein>
<dbReference type="InterPro" id="IPR007313">
    <property type="entry name" value="FxsA"/>
</dbReference>
<feature type="region of interest" description="Disordered" evidence="1">
    <location>
        <begin position="154"/>
        <end position="182"/>
    </location>
</feature>
<dbReference type="EMBL" id="LT985188">
    <property type="protein sequence ID" value="SPD86063.1"/>
    <property type="molecule type" value="Genomic_DNA"/>
</dbReference>
<reference evidence="3 4" key="1">
    <citation type="submission" date="2018-02" db="EMBL/GenBank/DDBJ databases">
        <authorList>
            <person name="Cohen D.B."/>
            <person name="Kent A.D."/>
        </authorList>
    </citation>
    <scope>NUCLEOTIDE SEQUENCE [LARGE SCALE GENOMIC DNA]</scope>
    <source>
        <strain evidence="3">1</strain>
    </source>
</reference>
<gene>
    <name evidence="3" type="ORF">MPLG2_1027</name>
</gene>
<dbReference type="Proteomes" id="UP000238164">
    <property type="component" value="Chromosome 1"/>
</dbReference>
<keyword evidence="4" id="KW-1185">Reference proteome</keyword>
<keyword evidence="2" id="KW-0472">Membrane</keyword>
<dbReference type="NCBIfam" id="NF008528">
    <property type="entry name" value="PRK11463.1-2"/>
    <property type="match status" value="1"/>
</dbReference>
<evidence type="ECO:0000256" key="2">
    <source>
        <dbReference type="SAM" id="Phobius"/>
    </source>
</evidence>
<sequence>MTTPQQPRARRPWLAPLLLVFFITVPIIEVWLLVAVGQRIGALPTIGLLIAEAFLGAWLMRREGSKTWRALNTAITTGKLPTGEMLDAVLVMVGGVMLMLPGFFTDIFGLIFLLPFTRPIARNLLHLFIARRAARSGLDLDVMRAKVERDTLIRGETVPDDAPRKDPEPPSDQIVIKGEIEP</sequence>
<dbReference type="GO" id="GO:0016020">
    <property type="term" value="C:membrane"/>
    <property type="evidence" value="ECO:0007669"/>
    <property type="project" value="InterPro"/>
</dbReference>
<evidence type="ECO:0000313" key="3">
    <source>
        <dbReference type="EMBL" id="SPD86063.1"/>
    </source>
</evidence>
<evidence type="ECO:0000256" key="1">
    <source>
        <dbReference type="SAM" id="MobiDB-lite"/>
    </source>
</evidence>
<dbReference type="OrthoDB" id="9792788at2"/>
<accession>A0A2N9JE82</accession>
<dbReference type="RefSeq" id="WP_158680879.1">
    <property type="nucleotide sequence ID" value="NZ_BAAAGO010000015.1"/>
</dbReference>
<feature type="transmembrane region" description="Helical" evidence="2">
    <location>
        <begin position="89"/>
        <end position="114"/>
    </location>
</feature>
<name>A0A2N9JE82_9ACTN</name>
<dbReference type="Pfam" id="PF04186">
    <property type="entry name" value="FxsA"/>
    <property type="match status" value="1"/>
</dbReference>
<evidence type="ECO:0000313" key="4">
    <source>
        <dbReference type="Proteomes" id="UP000238164"/>
    </source>
</evidence>
<feature type="transmembrane region" description="Helical" evidence="2">
    <location>
        <begin position="12"/>
        <end position="34"/>
    </location>
</feature>
<keyword evidence="2" id="KW-1133">Transmembrane helix</keyword>
<proteinExistence type="predicted"/>
<dbReference type="PANTHER" id="PTHR35335:SF1">
    <property type="entry name" value="UPF0716 PROTEIN FXSA"/>
    <property type="match status" value="1"/>
</dbReference>
<dbReference type="KEGG" id="mgg:MPLG2_1027"/>
<organism evidence="3 4">
    <name type="scientific">Micropruina glycogenica</name>
    <dbReference type="NCBI Taxonomy" id="75385"/>
    <lineage>
        <taxon>Bacteria</taxon>
        <taxon>Bacillati</taxon>
        <taxon>Actinomycetota</taxon>
        <taxon>Actinomycetes</taxon>
        <taxon>Propionibacteriales</taxon>
        <taxon>Nocardioidaceae</taxon>
        <taxon>Micropruina</taxon>
    </lineage>
</organism>
<feature type="transmembrane region" description="Helical" evidence="2">
    <location>
        <begin position="40"/>
        <end position="60"/>
    </location>
</feature>
<dbReference type="AlphaFoldDB" id="A0A2N9JE82"/>